<proteinExistence type="predicted"/>
<name>Q87CX5_XYLFT</name>
<keyword evidence="3" id="KW-1185">Reference proteome</keyword>
<feature type="transmembrane region" description="Helical" evidence="1">
    <location>
        <begin position="37"/>
        <end position="70"/>
    </location>
</feature>
<protein>
    <submittedName>
        <fullName evidence="2">Uncharacterized protein</fullName>
    </submittedName>
</protein>
<reference evidence="2 3" key="1">
    <citation type="journal article" date="2003" name="J. Bacteriol.">
        <title>Comparative analyses of the complete genome sequences of Pierce's disease and citrus variegated chlorosis strains of Xylella fastidiosa.</title>
        <authorList>
            <person name="Van Sluys M.A."/>
            <person name="de Oliveira M.C."/>
            <person name="Monteiro-Vitorello C.B."/>
            <person name="Miyaki C.Y."/>
            <person name="Furlan L.R."/>
            <person name="Camargo L.E."/>
            <person name="da Silva A.C."/>
            <person name="Moon D.H."/>
            <person name="Takita M.A."/>
            <person name="Lemos E.G."/>
            <person name="Machado M.A."/>
            <person name="Ferro M.I."/>
            <person name="da Silva F.R."/>
            <person name="Goldman M.H."/>
            <person name="Goldman G.H."/>
            <person name="Lemos M.V."/>
            <person name="El-Dorry H."/>
            <person name="Tsai S.M."/>
            <person name="Carrer H."/>
            <person name="Carraro D.M."/>
            <person name="de Oliveira R.C."/>
            <person name="Nunes L.R."/>
            <person name="Siqueira W.J."/>
            <person name="Coutinho L.L."/>
            <person name="Kimura E.T."/>
            <person name="Ferro E.S."/>
            <person name="Harakava R."/>
            <person name="Kuramae E.E."/>
            <person name="Marino C.L."/>
            <person name="Giglioti E."/>
            <person name="Abreu I.L."/>
            <person name="Alves L.M."/>
            <person name="do Amaral A.M."/>
            <person name="Baia G.S."/>
            <person name="Blanco S.R."/>
            <person name="Brito M.S."/>
            <person name="Cannavan F.S."/>
            <person name="Celestino A.V."/>
            <person name="da Cunha A.F."/>
            <person name="Fenille R.C."/>
            <person name="Ferro J.A."/>
            <person name="Formighieri E.F."/>
            <person name="Kishi L.T."/>
            <person name="Leoni S.G."/>
            <person name="Oliveira A.R."/>
            <person name="Rosa V.E.Jr."/>
            <person name="Sassaki F.T."/>
            <person name="Sena J.A."/>
            <person name="de Souza A.A."/>
            <person name="Truffi D."/>
            <person name="Tsukumo F."/>
            <person name="Yanai G.M."/>
            <person name="Zaros L.G."/>
            <person name="Civerolo E.L."/>
            <person name="Simpson A.J."/>
            <person name="Almeida N.F.Jr."/>
            <person name="Setubal J.C."/>
            <person name="Kitajima J.P."/>
        </authorList>
    </citation>
    <scope>NUCLEOTIDE SEQUENCE [LARGE SCALE GENOMIC DNA]</scope>
    <source>
        <strain evidence="3">Temecula1 / ATCC 700964</strain>
    </source>
</reference>
<keyword evidence="1" id="KW-0812">Transmembrane</keyword>
<dbReference type="Proteomes" id="UP000002516">
    <property type="component" value="Chromosome"/>
</dbReference>
<evidence type="ECO:0000256" key="1">
    <source>
        <dbReference type="SAM" id="Phobius"/>
    </source>
</evidence>
<evidence type="ECO:0000313" key="3">
    <source>
        <dbReference type="Proteomes" id="UP000002516"/>
    </source>
</evidence>
<feature type="transmembrane region" description="Helical" evidence="1">
    <location>
        <begin position="6"/>
        <end position="25"/>
    </location>
</feature>
<dbReference type="EMBL" id="AE009442">
    <property type="protein sequence ID" value="AAO28787.1"/>
    <property type="molecule type" value="Genomic_DNA"/>
</dbReference>
<keyword evidence="1" id="KW-0472">Membrane</keyword>
<organism evidence="2 3">
    <name type="scientific">Xylella fastidiosa (strain Temecula1 / ATCC 700964)</name>
    <dbReference type="NCBI Taxonomy" id="183190"/>
    <lineage>
        <taxon>Bacteria</taxon>
        <taxon>Pseudomonadati</taxon>
        <taxon>Pseudomonadota</taxon>
        <taxon>Gammaproteobacteria</taxon>
        <taxon>Lysobacterales</taxon>
        <taxon>Lysobacteraceae</taxon>
        <taxon>Xylella</taxon>
    </lineage>
</organism>
<sequence>MFITLFKAFIIKYSFFGEFLMVHFIQSVYSKYALIRSFFYFPFATLFINFLFSCFLLMLACVCLVLLVLVQPTSGFQDYFLHSVSHSLSSPVASLCLYTFAFSLCNCVFRTCHLLCWGLWGRRDSLAFNRS</sequence>
<gene>
    <name evidence="2" type="ordered locus">PD_0922</name>
</gene>
<dbReference type="AlphaFoldDB" id="Q87CX5"/>
<accession>Q87CX5</accession>
<evidence type="ECO:0000313" key="2">
    <source>
        <dbReference type="EMBL" id="AAO28787.1"/>
    </source>
</evidence>
<keyword evidence="1" id="KW-1133">Transmembrane helix</keyword>
<dbReference type="HOGENOM" id="CLU_169080_0_0_6"/>
<dbReference type="KEGG" id="xft:PD_0922"/>